<feature type="compositionally biased region" description="Basic and acidic residues" evidence="1">
    <location>
        <begin position="49"/>
        <end position="75"/>
    </location>
</feature>
<proteinExistence type="predicted"/>
<accession>A0A6J4J275</accession>
<organism evidence="2">
    <name type="scientific">uncultured Arthrobacter sp</name>
    <dbReference type="NCBI Taxonomy" id="114050"/>
    <lineage>
        <taxon>Bacteria</taxon>
        <taxon>Bacillati</taxon>
        <taxon>Actinomycetota</taxon>
        <taxon>Actinomycetes</taxon>
        <taxon>Micrococcales</taxon>
        <taxon>Micrococcaceae</taxon>
        <taxon>Arthrobacter</taxon>
        <taxon>environmental samples</taxon>
    </lineage>
</organism>
<feature type="non-terminal residue" evidence="2">
    <location>
        <position position="1"/>
    </location>
</feature>
<dbReference type="EMBL" id="CADCTE010000168">
    <property type="protein sequence ID" value="CAA9268444.1"/>
    <property type="molecule type" value="Genomic_DNA"/>
</dbReference>
<evidence type="ECO:0000313" key="2">
    <source>
        <dbReference type="EMBL" id="CAA9268444.1"/>
    </source>
</evidence>
<reference evidence="2" key="1">
    <citation type="submission" date="2020-02" db="EMBL/GenBank/DDBJ databases">
        <authorList>
            <person name="Meier V. D."/>
        </authorList>
    </citation>
    <scope>NUCLEOTIDE SEQUENCE</scope>
    <source>
        <strain evidence="2">AVDCRST_MAG83</strain>
    </source>
</reference>
<feature type="region of interest" description="Disordered" evidence="1">
    <location>
        <begin position="1"/>
        <end position="118"/>
    </location>
</feature>
<feature type="compositionally biased region" description="Basic and acidic residues" evidence="1">
    <location>
        <begin position="94"/>
        <end position="110"/>
    </location>
</feature>
<gene>
    <name evidence="2" type="ORF">AVDCRST_MAG83-3118</name>
</gene>
<feature type="non-terminal residue" evidence="2">
    <location>
        <position position="232"/>
    </location>
</feature>
<sequence>CLRTARAPPRPVRTIERRADPKATSGPGISAPPVAFGCAGRFQVHQPRRGPEDKGTTSAHHGDERTRMRPADPEYRPLLSLSGASTTRRTGGPKNDERPPWRRADPKATHGPEISAPPVAFGCACRFRVHRSLSGASTTPRTGRPRNDGRPPMATSGPGSDERTRKRRADPEATSGPGSDERTRKRRADPEYRPLRSLAGAPVVSGCWSLSNADGPEPPGMPVPSSDPVSTY</sequence>
<dbReference type="AlphaFoldDB" id="A0A6J4J275"/>
<feature type="compositionally biased region" description="Basic and acidic residues" evidence="1">
    <location>
        <begin position="179"/>
        <end position="194"/>
    </location>
</feature>
<protein>
    <submittedName>
        <fullName evidence="2">Uncharacterized protein</fullName>
    </submittedName>
</protein>
<evidence type="ECO:0000256" key="1">
    <source>
        <dbReference type="SAM" id="MobiDB-lite"/>
    </source>
</evidence>
<name>A0A6J4J275_9MICC</name>
<feature type="region of interest" description="Disordered" evidence="1">
    <location>
        <begin position="134"/>
        <end position="232"/>
    </location>
</feature>